<evidence type="ECO:0000256" key="1">
    <source>
        <dbReference type="SAM" id="Phobius"/>
    </source>
</evidence>
<comment type="caution">
    <text evidence="2">The sequence shown here is derived from an EMBL/GenBank/DDBJ whole genome shotgun (WGS) entry which is preliminary data.</text>
</comment>
<organism evidence="2 3">
    <name type="scientific">Rossellomorea aquimaris</name>
    <dbReference type="NCBI Taxonomy" id="189382"/>
    <lineage>
        <taxon>Bacteria</taxon>
        <taxon>Bacillati</taxon>
        <taxon>Bacillota</taxon>
        <taxon>Bacilli</taxon>
        <taxon>Bacillales</taxon>
        <taxon>Bacillaceae</taxon>
        <taxon>Rossellomorea</taxon>
    </lineage>
</organism>
<evidence type="ECO:0000313" key="2">
    <source>
        <dbReference type="EMBL" id="RBP05546.1"/>
    </source>
</evidence>
<reference evidence="2 3" key="1">
    <citation type="submission" date="2018-06" db="EMBL/GenBank/DDBJ databases">
        <title>Freshwater and sediment microbial communities from various areas in North America, analyzing microbe dynamics in response to fracking.</title>
        <authorList>
            <person name="Lamendella R."/>
        </authorList>
    </citation>
    <scope>NUCLEOTIDE SEQUENCE [LARGE SCALE GENOMIC DNA]</scope>
    <source>
        <strain evidence="2 3">97B</strain>
    </source>
</reference>
<dbReference type="AlphaFoldDB" id="A0A366EUF1"/>
<protein>
    <submittedName>
        <fullName evidence="2">Uncharacterized protein</fullName>
    </submittedName>
</protein>
<keyword evidence="1" id="KW-1133">Transmembrane helix</keyword>
<dbReference type="Proteomes" id="UP000252118">
    <property type="component" value="Unassembled WGS sequence"/>
</dbReference>
<feature type="transmembrane region" description="Helical" evidence="1">
    <location>
        <begin position="6"/>
        <end position="24"/>
    </location>
</feature>
<evidence type="ECO:0000313" key="3">
    <source>
        <dbReference type="Proteomes" id="UP000252118"/>
    </source>
</evidence>
<keyword evidence="1" id="KW-0472">Membrane</keyword>
<gene>
    <name evidence="2" type="ORF">DET59_104266</name>
</gene>
<sequence>MDILNLILAYLILSIPAGLVVIFFKRKSSKELKKLDQNGEYSESIATPHNK</sequence>
<keyword evidence="1" id="KW-0812">Transmembrane</keyword>
<proteinExistence type="predicted"/>
<name>A0A366EUF1_9BACI</name>
<dbReference type="EMBL" id="QNRJ01000004">
    <property type="protein sequence ID" value="RBP05546.1"/>
    <property type="molecule type" value="Genomic_DNA"/>
</dbReference>
<accession>A0A366EUF1</accession>